<evidence type="ECO:0000313" key="3">
    <source>
        <dbReference type="Proteomes" id="UP000005237"/>
    </source>
</evidence>
<keyword evidence="3" id="KW-1185">Reference proteome</keyword>
<reference evidence="3" key="1">
    <citation type="submission" date="2010-08" db="EMBL/GenBank/DDBJ databases">
        <authorList>
            <consortium name="Caenorhabditis japonica Sequencing Consortium"/>
            <person name="Wilson R.K."/>
        </authorList>
    </citation>
    <scope>NUCLEOTIDE SEQUENCE [LARGE SCALE GENOMIC DNA]</scope>
    <source>
        <strain evidence="3">DF5081</strain>
    </source>
</reference>
<dbReference type="EnsemblMetazoa" id="CJA35485.1">
    <property type="protein sequence ID" value="CJA35485.1"/>
    <property type="gene ID" value="WBGene00211332"/>
</dbReference>
<proteinExistence type="predicted"/>
<dbReference type="AlphaFoldDB" id="A0A8R1EI76"/>
<keyword evidence="1" id="KW-0732">Signal</keyword>
<accession>A0A8R1EI76</accession>
<dbReference type="Proteomes" id="UP000005237">
    <property type="component" value="Unassembled WGS sequence"/>
</dbReference>
<reference evidence="2" key="2">
    <citation type="submission" date="2022-06" db="UniProtKB">
        <authorList>
            <consortium name="EnsemblMetazoa"/>
        </authorList>
    </citation>
    <scope>IDENTIFICATION</scope>
    <source>
        <strain evidence="2">DF5081</strain>
    </source>
</reference>
<organism evidence="2 3">
    <name type="scientific">Caenorhabditis japonica</name>
    <dbReference type="NCBI Taxonomy" id="281687"/>
    <lineage>
        <taxon>Eukaryota</taxon>
        <taxon>Metazoa</taxon>
        <taxon>Ecdysozoa</taxon>
        <taxon>Nematoda</taxon>
        <taxon>Chromadorea</taxon>
        <taxon>Rhabditida</taxon>
        <taxon>Rhabditina</taxon>
        <taxon>Rhabditomorpha</taxon>
        <taxon>Rhabditoidea</taxon>
        <taxon>Rhabditidae</taxon>
        <taxon>Peloderinae</taxon>
        <taxon>Caenorhabditis</taxon>
    </lineage>
</organism>
<feature type="chain" id="PRO_5035844807" evidence="1">
    <location>
        <begin position="21"/>
        <end position="126"/>
    </location>
</feature>
<evidence type="ECO:0000313" key="2">
    <source>
        <dbReference type="EnsemblMetazoa" id="CJA35485.1"/>
    </source>
</evidence>
<evidence type="ECO:0000256" key="1">
    <source>
        <dbReference type="SAM" id="SignalP"/>
    </source>
</evidence>
<sequence>MFQTVFFLLTSCLLLLKVTARGRYEFIEEADLPAFYSMRSAQLAQKAQMAPQMPIPQDPYSQLLSYPMYQPLEIPAGYPPFVYSPAVFRAPPQPAPPNFQPARPAPVQYHPMTYYHQQPQRKNSKS</sequence>
<name>A0A8R1EI76_CAEJA</name>
<protein>
    <submittedName>
        <fullName evidence="2">Uncharacterized protein</fullName>
    </submittedName>
</protein>
<feature type="signal peptide" evidence="1">
    <location>
        <begin position="1"/>
        <end position="20"/>
    </location>
</feature>